<accession>A0ABQ4NP43</accession>
<evidence type="ECO:0000313" key="4">
    <source>
        <dbReference type="Proteomes" id="UP000786693"/>
    </source>
</evidence>
<protein>
    <submittedName>
        <fullName evidence="3">Uncharacterized protein</fullName>
    </submittedName>
</protein>
<proteinExistence type="predicted"/>
<evidence type="ECO:0000256" key="2">
    <source>
        <dbReference type="SAM" id="Phobius"/>
    </source>
</evidence>
<feature type="region of interest" description="Disordered" evidence="1">
    <location>
        <begin position="32"/>
        <end position="60"/>
    </location>
</feature>
<feature type="transmembrane region" description="Helical" evidence="2">
    <location>
        <begin position="6"/>
        <end position="24"/>
    </location>
</feature>
<keyword evidence="4" id="KW-1185">Reference proteome</keyword>
<gene>
    <name evidence="3" type="ORF">JANAI62_28100</name>
</gene>
<dbReference type="EMBL" id="BPFH01000005">
    <property type="protein sequence ID" value="GIT96187.1"/>
    <property type="molecule type" value="Genomic_DNA"/>
</dbReference>
<keyword evidence="2" id="KW-0472">Membrane</keyword>
<organism evidence="3 4">
    <name type="scientific">Jannaschia pagri</name>
    <dbReference type="NCBI Taxonomy" id="2829797"/>
    <lineage>
        <taxon>Bacteria</taxon>
        <taxon>Pseudomonadati</taxon>
        <taxon>Pseudomonadota</taxon>
        <taxon>Alphaproteobacteria</taxon>
        <taxon>Rhodobacterales</taxon>
        <taxon>Roseobacteraceae</taxon>
        <taxon>Jannaschia</taxon>
    </lineage>
</organism>
<name>A0ABQ4NP43_9RHOB</name>
<sequence>MNLWGWFFFAFLGLAVGAILYSWWHKFVTNTPEKYGKGPGHDLRGPERMQWDRPDRREGR</sequence>
<feature type="compositionally biased region" description="Basic and acidic residues" evidence="1">
    <location>
        <begin position="34"/>
        <end position="60"/>
    </location>
</feature>
<evidence type="ECO:0000313" key="3">
    <source>
        <dbReference type="EMBL" id="GIT96187.1"/>
    </source>
</evidence>
<reference evidence="3 4" key="1">
    <citation type="submission" date="2021-05" db="EMBL/GenBank/DDBJ databases">
        <title>Bacteria Genome sequencing.</title>
        <authorList>
            <person name="Takabe Y."/>
            <person name="Nakajima Y."/>
            <person name="Suzuki S."/>
            <person name="Shiozaki T."/>
        </authorList>
    </citation>
    <scope>NUCLEOTIDE SEQUENCE [LARGE SCALE GENOMIC DNA]</scope>
    <source>
        <strain evidence="3 4">AI_62</strain>
    </source>
</reference>
<keyword evidence="2" id="KW-0812">Transmembrane</keyword>
<keyword evidence="2" id="KW-1133">Transmembrane helix</keyword>
<evidence type="ECO:0000256" key="1">
    <source>
        <dbReference type="SAM" id="MobiDB-lite"/>
    </source>
</evidence>
<dbReference type="RefSeq" id="WP_220749688.1">
    <property type="nucleotide sequence ID" value="NZ_BPFH01000005.1"/>
</dbReference>
<comment type="caution">
    <text evidence="3">The sequence shown here is derived from an EMBL/GenBank/DDBJ whole genome shotgun (WGS) entry which is preliminary data.</text>
</comment>
<dbReference type="Proteomes" id="UP000786693">
    <property type="component" value="Unassembled WGS sequence"/>
</dbReference>